<dbReference type="Pfam" id="PF00126">
    <property type="entry name" value="HTH_1"/>
    <property type="match status" value="1"/>
</dbReference>
<dbReference type="SUPFAM" id="SSF46785">
    <property type="entry name" value="Winged helix' DNA-binding domain"/>
    <property type="match status" value="1"/>
</dbReference>
<keyword evidence="4" id="KW-0804">Transcription</keyword>
<keyword evidence="3" id="KW-0238">DNA-binding</keyword>
<name>A0AA95NMG9_9BURK</name>
<sequence>MQDLNDLMYFAHVVDHGGFAPAARALGVPKSKLSRRIALLEERLRVRLIQRSTRRFAVTEVGTNYYRHCKAMLVEAQAAQEAVEQVSGEARGLVRISCPIALLHARVAAMLVEFMALNPKVEIQLKGINRPVDLLAEGYDIAIRARTPPQEDSSLVMRELAQRDWYLVASPDFCKRHPLPAIPADLTGLPSLADGHTEREHKWHLIGPGEVTAMITHAPRLITDDMYSLRAAAVAGLGIVQLPAMMLGDQLRNGQLVRLLPGWCSKGAIVHAVFPSRRGLLPAVRGLIDFLAMKFKELEED</sequence>
<dbReference type="Gene3D" id="1.10.10.10">
    <property type="entry name" value="Winged helix-like DNA-binding domain superfamily/Winged helix DNA-binding domain"/>
    <property type="match status" value="1"/>
</dbReference>
<comment type="similarity">
    <text evidence="1">Belongs to the LysR transcriptional regulatory family.</text>
</comment>
<dbReference type="GO" id="GO:0006351">
    <property type="term" value="P:DNA-templated transcription"/>
    <property type="evidence" value="ECO:0007669"/>
    <property type="project" value="TreeGrafter"/>
</dbReference>
<proteinExistence type="inferred from homology"/>
<keyword evidence="7" id="KW-1185">Reference proteome</keyword>
<evidence type="ECO:0000256" key="3">
    <source>
        <dbReference type="ARBA" id="ARBA00023125"/>
    </source>
</evidence>
<evidence type="ECO:0000256" key="1">
    <source>
        <dbReference type="ARBA" id="ARBA00009437"/>
    </source>
</evidence>
<organism evidence="6 7">
    <name type="scientific">Paucibacter sediminis</name>
    <dbReference type="NCBI Taxonomy" id="3019553"/>
    <lineage>
        <taxon>Bacteria</taxon>
        <taxon>Pseudomonadati</taxon>
        <taxon>Pseudomonadota</taxon>
        <taxon>Betaproteobacteria</taxon>
        <taxon>Burkholderiales</taxon>
        <taxon>Sphaerotilaceae</taxon>
        <taxon>Roseateles</taxon>
    </lineage>
</organism>
<dbReference type="Proteomes" id="UP001177769">
    <property type="component" value="Chromosome"/>
</dbReference>
<dbReference type="InterPro" id="IPR058163">
    <property type="entry name" value="LysR-type_TF_proteobact-type"/>
</dbReference>
<dbReference type="PROSITE" id="PS50931">
    <property type="entry name" value="HTH_LYSR"/>
    <property type="match status" value="1"/>
</dbReference>
<accession>A0AA95NMG9</accession>
<gene>
    <name evidence="6" type="ORF">PFX98_11120</name>
</gene>
<dbReference type="InterPro" id="IPR036390">
    <property type="entry name" value="WH_DNA-bd_sf"/>
</dbReference>
<dbReference type="RefSeq" id="WP_285235274.1">
    <property type="nucleotide sequence ID" value="NZ_CP116346.1"/>
</dbReference>
<dbReference type="EMBL" id="CP116346">
    <property type="protein sequence ID" value="WIT14146.1"/>
    <property type="molecule type" value="Genomic_DNA"/>
</dbReference>
<evidence type="ECO:0000259" key="5">
    <source>
        <dbReference type="PROSITE" id="PS50931"/>
    </source>
</evidence>
<reference evidence="6" key="1">
    <citation type="submission" date="2023-01" db="EMBL/GenBank/DDBJ databases">
        <title>Whole genome sequence of Paucibacter sp. S2-9 isolated from pond sediment.</title>
        <authorList>
            <person name="Jung J.Y."/>
        </authorList>
    </citation>
    <scope>NUCLEOTIDE SEQUENCE</scope>
    <source>
        <strain evidence="6">S2-9</strain>
    </source>
</reference>
<dbReference type="CDD" id="cd08473">
    <property type="entry name" value="PBP2_CrgA_like_4"/>
    <property type="match status" value="1"/>
</dbReference>
<dbReference type="InterPro" id="IPR000847">
    <property type="entry name" value="LysR_HTH_N"/>
</dbReference>
<evidence type="ECO:0000256" key="2">
    <source>
        <dbReference type="ARBA" id="ARBA00023015"/>
    </source>
</evidence>
<dbReference type="SUPFAM" id="SSF53850">
    <property type="entry name" value="Periplasmic binding protein-like II"/>
    <property type="match status" value="1"/>
</dbReference>
<dbReference type="InterPro" id="IPR005119">
    <property type="entry name" value="LysR_subst-bd"/>
</dbReference>
<dbReference type="InterPro" id="IPR036388">
    <property type="entry name" value="WH-like_DNA-bd_sf"/>
</dbReference>
<dbReference type="Gene3D" id="3.40.190.290">
    <property type="match status" value="1"/>
</dbReference>
<dbReference type="PANTHER" id="PTHR30537:SF31">
    <property type="entry name" value="TRANSCRIPTIONAL REGULATOR, LYSR FAMILY"/>
    <property type="match status" value="1"/>
</dbReference>
<protein>
    <submittedName>
        <fullName evidence="6">LysR family transcriptional regulator</fullName>
    </submittedName>
</protein>
<dbReference type="GO" id="GO:0003700">
    <property type="term" value="F:DNA-binding transcription factor activity"/>
    <property type="evidence" value="ECO:0007669"/>
    <property type="project" value="InterPro"/>
</dbReference>
<keyword evidence="2" id="KW-0805">Transcription regulation</keyword>
<feature type="domain" description="HTH lysR-type" evidence="5">
    <location>
        <begin position="1"/>
        <end position="59"/>
    </location>
</feature>
<evidence type="ECO:0000313" key="6">
    <source>
        <dbReference type="EMBL" id="WIT14146.1"/>
    </source>
</evidence>
<dbReference type="Pfam" id="PF03466">
    <property type="entry name" value="LysR_substrate"/>
    <property type="match status" value="1"/>
</dbReference>
<dbReference type="GO" id="GO:0043565">
    <property type="term" value="F:sequence-specific DNA binding"/>
    <property type="evidence" value="ECO:0007669"/>
    <property type="project" value="TreeGrafter"/>
</dbReference>
<dbReference type="FunFam" id="1.10.10.10:FF:000001">
    <property type="entry name" value="LysR family transcriptional regulator"/>
    <property type="match status" value="1"/>
</dbReference>
<evidence type="ECO:0000256" key="4">
    <source>
        <dbReference type="ARBA" id="ARBA00023163"/>
    </source>
</evidence>
<dbReference type="AlphaFoldDB" id="A0AA95NMG9"/>
<evidence type="ECO:0000313" key="7">
    <source>
        <dbReference type="Proteomes" id="UP001177769"/>
    </source>
</evidence>
<dbReference type="KEGG" id="pais:PFX98_11120"/>
<dbReference type="PANTHER" id="PTHR30537">
    <property type="entry name" value="HTH-TYPE TRANSCRIPTIONAL REGULATOR"/>
    <property type="match status" value="1"/>
</dbReference>
<dbReference type="NCBIfam" id="NF011573">
    <property type="entry name" value="PRK14997.1"/>
    <property type="match status" value="1"/>
</dbReference>